<dbReference type="KEGG" id="vas:GT360_14895"/>
<dbReference type="Pfam" id="PF01047">
    <property type="entry name" value="MarR"/>
    <property type="match status" value="1"/>
</dbReference>
<sequence>MAYNDDEIASPLLHESTFFVMGVAYRRFRNQVQEVLLDKHDITTEMQKALEILDYHKKLSQQALADKLMKERSTVKRLVDNMLKRELVTTVSHPTNQKLKLIQLTASGKIVHKSGNEIVTKIQRQWLNTLDEKQEVLLKSALISLIEKN</sequence>
<evidence type="ECO:0000259" key="4">
    <source>
        <dbReference type="PROSITE" id="PS50995"/>
    </source>
</evidence>
<keyword evidence="3" id="KW-0804">Transcription</keyword>
<dbReference type="InterPro" id="IPR036388">
    <property type="entry name" value="WH-like_DNA-bd_sf"/>
</dbReference>
<dbReference type="PANTHER" id="PTHR33164:SF43">
    <property type="entry name" value="HTH-TYPE TRANSCRIPTIONAL REPRESSOR YETL"/>
    <property type="match status" value="1"/>
</dbReference>
<reference evidence="5 6" key="1">
    <citation type="submission" date="2020-01" db="EMBL/GenBank/DDBJ databases">
        <title>Whole genome and functional gene identification of agarase of Vibrio HN897.</title>
        <authorList>
            <person name="Liu Y."/>
            <person name="Zhao Z."/>
        </authorList>
    </citation>
    <scope>NUCLEOTIDE SEQUENCE [LARGE SCALE GENOMIC DNA]</scope>
    <source>
        <strain evidence="5 6">HN897</strain>
    </source>
</reference>
<dbReference type="GO" id="GO:0006950">
    <property type="term" value="P:response to stress"/>
    <property type="evidence" value="ECO:0007669"/>
    <property type="project" value="TreeGrafter"/>
</dbReference>
<dbReference type="SMART" id="SM00347">
    <property type="entry name" value="HTH_MARR"/>
    <property type="match status" value="1"/>
</dbReference>
<dbReference type="InterPro" id="IPR039422">
    <property type="entry name" value="MarR/SlyA-like"/>
</dbReference>
<proteinExistence type="predicted"/>
<dbReference type="GO" id="GO:0003700">
    <property type="term" value="F:DNA-binding transcription factor activity"/>
    <property type="evidence" value="ECO:0007669"/>
    <property type="project" value="InterPro"/>
</dbReference>
<accession>A0A7Z2YF77</accession>
<keyword evidence="2" id="KW-0238">DNA-binding</keyword>
<feature type="domain" description="HTH marR-type" evidence="4">
    <location>
        <begin position="14"/>
        <end position="149"/>
    </location>
</feature>
<keyword evidence="1" id="KW-0805">Transcription regulation</keyword>
<dbReference type="InterPro" id="IPR036390">
    <property type="entry name" value="WH_DNA-bd_sf"/>
</dbReference>
<dbReference type="EMBL" id="CP047476">
    <property type="protein sequence ID" value="QIA64850.1"/>
    <property type="molecule type" value="Genomic_DNA"/>
</dbReference>
<dbReference type="PANTHER" id="PTHR33164">
    <property type="entry name" value="TRANSCRIPTIONAL REGULATOR, MARR FAMILY"/>
    <property type="match status" value="1"/>
</dbReference>
<dbReference type="RefSeq" id="WP_164649751.1">
    <property type="nucleotide sequence ID" value="NZ_CP047476.1"/>
</dbReference>
<dbReference type="PROSITE" id="PS50995">
    <property type="entry name" value="HTH_MARR_2"/>
    <property type="match status" value="1"/>
</dbReference>
<evidence type="ECO:0000256" key="2">
    <source>
        <dbReference type="ARBA" id="ARBA00023125"/>
    </source>
</evidence>
<evidence type="ECO:0000313" key="6">
    <source>
        <dbReference type="Proteomes" id="UP000464262"/>
    </source>
</evidence>
<dbReference type="SUPFAM" id="SSF46785">
    <property type="entry name" value="Winged helix' DNA-binding domain"/>
    <property type="match status" value="1"/>
</dbReference>
<dbReference type="Gene3D" id="1.10.10.10">
    <property type="entry name" value="Winged helix-like DNA-binding domain superfamily/Winged helix DNA-binding domain"/>
    <property type="match status" value="1"/>
</dbReference>
<evidence type="ECO:0000313" key="5">
    <source>
        <dbReference type="EMBL" id="QIA64850.1"/>
    </source>
</evidence>
<dbReference type="InterPro" id="IPR023187">
    <property type="entry name" value="Tscrpt_reg_MarR-type_CS"/>
</dbReference>
<dbReference type="AlphaFoldDB" id="A0A7Z2YF77"/>
<evidence type="ECO:0000256" key="3">
    <source>
        <dbReference type="ARBA" id="ARBA00023163"/>
    </source>
</evidence>
<dbReference type="Proteomes" id="UP000464262">
    <property type="component" value="Chromosome 2"/>
</dbReference>
<protein>
    <submittedName>
        <fullName evidence="5">MarR family transcriptional regulator</fullName>
    </submittedName>
</protein>
<name>A0A7Z2YF77_9VIBR</name>
<organism evidence="5 6">
    <name type="scientific">Vibrio astriarenae</name>
    <dbReference type="NCBI Taxonomy" id="1481923"/>
    <lineage>
        <taxon>Bacteria</taxon>
        <taxon>Pseudomonadati</taxon>
        <taxon>Pseudomonadota</taxon>
        <taxon>Gammaproteobacteria</taxon>
        <taxon>Vibrionales</taxon>
        <taxon>Vibrionaceae</taxon>
        <taxon>Vibrio</taxon>
    </lineage>
</organism>
<evidence type="ECO:0000256" key="1">
    <source>
        <dbReference type="ARBA" id="ARBA00023015"/>
    </source>
</evidence>
<dbReference type="PROSITE" id="PS01117">
    <property type="entry name" value="HTH_MARR_1"/>
    <property type="match status" value="1"/>
</dbReference>
<dbReference type="GO" id="GO:0003677">
    <property type="term" value="F:DNA binding"/>
    <property type="evidence" value="ECO:0007669"/>
    <property type="project" value="UniProtKB-KW"/>
</dbReference>
<dbReference type="InterPro" id="IPR000835">
    <property type="entry name" value="HTH_MarR-typ"/>
</dbReference>
<gene>
    <name evidence="5" type="ORF">GT360_14895</name>
</gene>
<keyword evidence="6" id="KW-1185">Reference proteome</keyword>